<keyword evidence="6" id="KW-0627">Porphyrin biosynthesis</keyword>
<dbReference type="InterPro" id="IPR035996">
    <property type="entry name" value="4pyrrol_Methylase_sf"/>
</dbReference>
<keyword evidence="5" id="KW-0949">S-adenosyl-L-methionine</keyword>
<dbReference type="Gene3D" id="3.40.1010.10">
    <property type="entry name" value="Cobalt-precorrin-4 Transmethylase, Domain 1"/>
    <property type="match status" value="1"/>
</dbReference>
<sequence>MAQPTHHLDLDDPPAPGTVTLVGAGPGDPNLLTLKAARVIAAATLLLVDDLVNDAVLAYANPKARVVRVGKRGGCKSTPQSFIHRFMVRVARRGETVVRLKGGDPFVFGRGGEEYEVLRAAGIPVRCVNGITSGLAAATELGIAPTHRQLAHGVMLLTGHRQAGEPPLDWAALGACARQAGLTMIIYMGVAQAAHIQHELLRAMPGSTPVAIAQHATLPQRRHAVTTLERLVSTLQNSGLGSPAVIIVGDVVRAAAVLAMDDPSTVLPRRA</sequence>
<evidence type="ECO:0000313" key="10">
    <source>
        <dbReference type="Proteomes" id="UP000318554"/>
    </source>
</evidence>
<organism evidence="9 10">
    <name type="scientific">Tepidimonas aquatica</name>
    <dbReference type="NCBI Taxonomy" id="247482"/>
    <lineage>
        <taxon>Bacteria</taxon>
        <taxon>Pseudomonadati</taxon>
        <taxon>Pseudomonadota</taxon>
        <taxon>Betaproteobacteria</taxon>
        <taxon>Burkholderiales</taxon>
        <taxon>Tepidimonas</taxon>
    </lineage>
</organism>
<dbReference type="NCBIfam" id="NF004790">
    <property type="entry name" value="PRK06136.1"/>
    <property type="match status" value="1"/>
</dbReference>
<dbReference type="EMBL" id="VJNA01000004">
    <property type="protein sequence ID" value="TSE27142.1"/>
    <property type="molecule type" value="Genomic_DNA"/>
</dbReference>
<dbReference type="InterPro" id="IPR003043">
    <property type="entry name" value="Uropor_MeTrfase_CS"/>
</dbReference>
<keyword evidence="4 9" id="KW-0808">Transferase</keyword>
<dbReference type="UniPathway" id="UPA00262">
    <property type="reaction ID" value="UER00211"/>
</dbReference>
<evidence type="ECO:0000256" key="7">
    <source>
        <dbReference type="ARBA" id="ARBA00025705"/>
    </source>
</evidence>
<dbReference type="GO" id="GO:0004851">
    <property type="term" value="F:uroporphyrin-III C-methyltransferase activity"/>
    <property type="evidence" value="ECO:0007669"/>
    <property type="project" value="UniProtKB-EC"/>
</dbReference>
<dbReference type="InterPro" id="IPR014777">
    <property type="entry name" value="4pyrrole_Mease_sub1"/>
</dbReference>
<dbReference type="InterPro" id="IPR000878">
    <property type="entry name" value="4pyrrol_Mease"/>
</dbReference>
<dbReference type="OrthoDB" id="9815856at2"/>
<evidence type="ECO:0000256" key="2">
    <source>
        <dbReference type="ARBA" id="ARBA00012162"/>
    </source>
</evidence>
<gene>
    <name evidence="9" type="primary">sumT</name>
    <name evidence="9" type="ORF">Taqua_00454</name>
</gene>
<dbReference type="InterPro" id="IPR006366">
    <property type="entry name" value="CobA/CysG_C"/>
</dbReference>
<dbReference type="RefSeq" id="WP_144324412.1">
    <property type="nucleotide sequence ID" value="NZ_VJNA01000004.1"/>
</dbReference>
<evidence type="ECO:0000256" key="4">
    <source>
        <dbReference type="ARBA" id="ARBA00022679"/>
    </source>
</evidence>
<evidence type="ECO:0000256" key="3">
    <source>
        <dbReference type="ARBA" id="ARBA00022603"/>
    </source>
</evidence>
<dbReference type="AlphaFoldDB" id="A0A554WU85"/>
<dbReference type="InterPro" id="IPR050161">
    <property type="entry name" value="Siro_Cobalamin_biosynth"/>
</dbReference>
<reference evidence="9 10" key="1">
    <citation type="submission" date="2019-07" db="EMBL/GenBank/DDBJ databases">
        <title>Tepidimonas aquatica CLN-1 draft genome.</title>
        <authorList>
            <person name="Da Costa M.S."/>
            <person name="Froufe H.J.C."/>
            <person name="Egas C."/>
            <person name="Albuquerque L."/>
        </authorList>
    </citation>
    <scope>NUCLEOTIDE SEQUENCE [LARGE SCALE GENOMIC DNA]</scope>
    <source>
        <strain evidence="9 10">CLN-1</strain>
    </source>
</reference>
<evidence type="ECO:0000313" key="9">
    <source>
        <dbReference type="EMBL" id="TSE27142.1"/>
    </source>
</evidence>
<protein>
    <recommendedName>
        <fullName evidence="2">uroporphyrinogen-III C-methyltransferase</fullName>
        <ecNumber evidence="2">2.1.1.107</ecNumber>
    </recommendedName>
</protein>
<comment type="caution">
    <text evidence="9">The sequence shown here is derived from an EMBL/GenBank/DDBJ whole genome shotgun (WGS) entry which is preliminary data.</text>
</comment>
<evidence type="ECO:0000256" key="6">
    <source>
        <dbReference type="ARBA" id="ARBA00023244"/>
    </source>
</evidence>
<dbReference type="Pfam" id="PF00590">
    <property type="entry name" value="TP_methylase"/>
    <property type="match status" value="1"/>
</dbReference>
<keyword evidence="10" id="KW-1185">Reference proteome</keyword>
<dbReference type="Gene3D" id="3.30.950.10">
    <property type="entry name" value="Methyltransferase, Cobalt-precorrin-4 Transmethylase, Domain 2"/>
    <property type="match status" value="1"/>
</dbReference>
<evidence type="ECO:0000256" key="1">
    <source>
        <dbReference type="ARBA" id="ARBA00005879"/>
    </source>
</evidence>
<dbReference type="PANTHER" id="PTHR45790">
    <property type="entry name" value="SIROHEME SYNTHASE-RELATED"/>
    <property type="match status" value="1"/>
</dbReference>
<dbReference type="GO" id="GO:0019354">
    <property type="term" value="P:siroheme biosynthetic process"/>
    <property type="evidence" value="ECO:0007669"/>
    <property type="project" value="UniProtKB-UniPathway"/>
</dbReference>
<proteinExistence type="inferred from homology"/>
<feature type="domain" description="Tetrapyrrole methylase" evidence="8">
    <location>
        <begin position="18"/>
        <end position="231"/>
    </location>
</feature>
<dbReference type="CDD" id="cd11642">
    <property type="entry name" value="SUMT"/>
    <property type="match status" value="1"/>
</dbReference>
<dbReference type="NCBIfam" id="TIGR01469">
    <property type="entry name" value="cobA_cysG_Cterm"/>
    <property type="match status" value="1"/>
</dbReference>
<comment type="similarity">
    <text evidence="1">Belongs to the precorrin methyltransferase family.</text>
</comment>
<dbReference type="PROSITE" id="PS00839">
    <property type="entry name" value="SUMT_1"/>
    <property type="match status" value="1"/>
</dbReference>
<dbReference type="FunFam" id="3.40.1010.10:FF:000001">
    <property type="entry name" value="Siroheme synthase"/>
    <property type="match status" value="1"/>
</dbReference>
<dbReference type="SUPFAM" id="SSF53790">
    <property type="entry name" value="Tetrapyrrole methylase"/>
    <property type="match status" value="1"/>
</dbReference>
<comment type="pathway">
    <text evidence="7">Porphyrin-containing compound metabolism; siroheme biosynthesis; precorrin-2 from uroporphyrinogen III: step 1/1.</text>
</comment>
<dbReference type="EC" id="2.1.1.107" evidence="2"/>
<evidence type="ECO:0000256" key="5">
    <source>
        <dbReference type="ARBA" id="ARBA00022691"/>
    </source>
</evidence>
<dbReference type="PANTHER" id="PTHR45790:SF3">
    <property type="entry name" value="S-ADENOSYL-L-METHIONINE-DEPENDENT UROPORPHYRINOGEN III METHYLTRANSFERASE, CHLOROPLASTIC"/>
    <property type="match status" value="1"/>
</dbReference>
<evidence type="ECO:0000259" key="8">
    <source>
        <dbReference type="Pfam" id="PF00590"/>
    </source>
</evidence>
<name>A0A554WU85_9BURK</name>
<dbReference type="InterPro" id="IPR014776">
    <property type="entry name" value="4pyrrole_Mease_sub2"/>
</dbReference>
<dbReference type="Proteomes" id="UP000318554">
    <property type="component" value="Unassembled WGS sequence"/>
</dbReference>
<accession>A0A554WU85</accession>
<dbReference type="GO" id="GO:0032259">
    <property type="term" value="P:methylation"/>
    <property type="evidence" value="ECO:0007669"/>
    <property type="project" value="UniProtKB-KW"/>
</dbReference>
<keyword evidence="3 9" id="KW-0489">Methyltransferase</keyword>